<accession>A0A0D3RLJ5</accession>
<evidence type="ECO:0000313" key="1">
    <source>
        <dbReference type="EMBL" id="AJS10756.1"/>
    </source>
</evidence>
<dbReference type="EMBL" id="KP115605">
    <property type="protein sequence ID" value="AJS10756.1"/>
    <property type="molecule type" value="Genomic_RNA"/>
</dbReference>
<reference evidence="1" key="1">
    <citation type="submission" date="2014-11" db="EMBL/GenBank/DDBJ databases">
        <title>Complete genome sequences of Sweet potato chlorotic fleck virus isolates from Korea.</title>
        <authorList>
            <person name="Kwak H.R."/>
            <person name="Kim M.K."/>
            <person name="Seo J.K."/>
            <person name="Kim J.S."/>
            <person name="Choi H.S."/>
        </authorList>
    </citation>
    <scope>NUCLEOTIDE SEQUENCE</scope>
    <source>
        <strain evidence="1">HN83</strain>
    </source>
</reference>
<organism evidence="1">
    <name type="scientific">Sweet potato chlorotic fleck virus</name>
    <dbReference type="NCBI Taxonomy" id="263004"/>
    <lineage>
        <taxon>Viruses</taxon>
        <taxon>Riboviria</taxon>
        <taxon>Orthornavirae</taxon>
        <taxon>Kitrinoviricota</taxon>
        <taxon>Alsuviricetes</taxon>
        <taxon>Tymovirales</taxon>
        <taxon>Betaflexiviridae</taxon>
        <taxon>Quinvirinae</taxon>
        <taxon>Carlavirus</taxon>
        <taxon>Carlavirus chloroipomoeae</taxon>
    </lineage>
</organism>
<sequence length="133" mass="15255">MGSASERPPNFIATFLYGRGLLCDWDCCLLISSIVCNYNKGMRTYKFFACGQSKSAIKRRARRMQICPGCAKYECGKKCEPNTYSQSQVKELVTIGVNRYTTENITKKGTNIRRHCKNELEFIKYESLKVKPK</sequence>
<name>A0A0D3RLJ5_9VIRU</name>
<protein>
    <submittedName>
        <fullName evidence="1">Nucleic acid binding protein</fullName>
    </submittedName>
</protein>
<proteinExistence type="predicted"/>